<comment type="similarity">
    <text evidence="2">Belongs to the GILT family.</text>
</comment>
<reference evidence="8" key="1">
    <citation type="submission" date="2023-04" db="EMBL/GenBank/DDBJ databases">
        <title>Black Yeasts Isolated from many extreme environments.</title>
        <authorList>
            <person name="Coleine C."/>
            <person name="Stajich J.E."/>
            <person name="Selbmann L."/>
        </authorList>
    </citation>
    <scope>NUCLEOTIDE SEQUENCE</scope>
    <source>
        <strain evidence="8">CCFEE 5312</strain>
    </source>
</reference>
<keyword evidence="4" id="KW-0732">Signal</keyword>
<keyword evidence="7" id="KW-1133">Transmembrane helix</keyword>
<dbReference type="Proteomes" id="UP001271007">
    <property type="component" value="Unassembled WGS sequence"/>
</dbReference>
<dbReference type="GO" id="GO:0016671">
    <property type="term" value="F:oxidoreductase activity, acting on a sulfur group of donors, disulfide as acceptor"/>
    <property type="evidence" value="ECO:0007669"/>
    <property type="project" value="InterPro"/>
</dbReference>
<dbReference type="PANTHER" id="PTHR13234">
    <property type="entry name" value="GAMMA-INTERFERON INDUCIBLE LYSOSOMAL THIOL REDUCTASE GILT"/>
    <property type="match status" value="1"/>
</dbReference>
<dbReference type="InterPro" id="IPR004911">
    <property type="entry name" value="Interferon-induced_GILT"/>
</dbReference>
<evidence type="ECO:0000256" key="2">
    <source>
        <dbReference type="ARBA" id="ARBA00005679"/>
    </source>
</evidence>
<gene>
    <name evidence="8" type="ORF">LTR09_006868</name>
</gene>
<evidence type="ECO:0000256" key="4">
    <source>
        <dbReference type="ARBA" id="ARBA00022729"/>
    </source>
</evidence>
<evidence type="ECO:0000256" key="6">
    <source>
        <dbReference type="SAM" id="MobiDB-lite"/>
    </source>
</evidence>
<evidence type="ECO:0000256" key="3">
    <source>
        <dbReference type="ARBA" id="ARBA00022525"/>
    </source>
</evidence>
<protein>
    <submittedName>
        <fullName evidence="8">Uncharacterized protein</fullName>
    </submittedName>
</protein>
<keyword evidence="3" id="KW-0964">Secreted</keyword>
<keyword evidence="5" id="KW-0325">Glycoprotein</keyword>
<organism evidence="8 9">
    <name type="scientific">Extremus antarcticus</name>
    <dbReference type="NCBI Taxonomy" id="702011"/>
    <lineage>
        <taxon>Eukaryota</taxon>
        <taxon>Fungi</taxon>
        <taxon>Dikarya</taxon>
        <taxon>Ascomycota</taxon>
        <taxon>Pezizomycotina</taxon>
        <taxon>Dothideomycetes</taxon>
        <taxon>Dothideomycetidae</taxon>
        <taxon>Mycosphaerellales</taxon>
        <taxon>Extremaceae</taxon>
        <taxon>Extremus</taxon>
    </lineage>
</organism>
<feature type="compositionally biased region" description="Basic and acidic residues" evidence="6">
    <location>
        <begin position="1"/>
        <end position="11"/>
    </location>
</feature>
<accession>A0AAJ0GBH1</accession>
<dbReference type="PANTHER" id="PTHR13234:SF8">
    <property type="entry name" value="GAMMA-INTERFERON-INDUCIBLE LYSOSOMAL THIOL REDUCTASE"/>
    <property type="match status" value="1"/>
</dbReference>
<proteinExistence type="inferred from homology"/>
<comment type="caution">
    <text evidence="8">The sequence shown here is derived from an EMBL/GenBank/DDBJ whole genome shotgun (WGS) entry which is preliminary data.</text>
</comment>
<name>A0AAJ0GBH1_9PEZI</name>
<evidence type="ECO:0000313" key="9">
    <source>
        <dbReference type="Proteomes" id="UP001271007"/>
    </source>
</evidence>
<keyword evidence="7" id="KW-0472">Membrane</keyword>
<feature type="transmembrane region" description="Helical" evidence="7">
    <location>
        <begin position="55"/>
        <end position="75"/>
    </location>
</feature>
<dbReference type="EMBL" id="JAWDJX010000023">
    <property type="protein sequence ID" value="KAK3051914.1"/>
    <property type="molecule type" value="Genomic_DNA"/>
</dbReference>
<keyword evidence="7" id="KW-0812">Transmembrane</keyword>
<sequence length="278" mass="31434">MANTIDMEKQPLLEQQEEPEQELTLTQLQANVRTAQRAYFKAWSKSTSGKWNKRIMIATTTFLTFFMIFCFGVIVTDGLTDHAETWHLPEKVALEAHIMSKCRDAKDCLHDMILPAMQNISGKVDFKLSYIGTVTDDDDGVLCEHGPEECLGNMIELCAAHLYPDPKTYLGFTMCLTRQYDDIPKRTLVEDCALEHSISMDALNRCTDKDEGRYATDMLRSSFNHTAKAGVTKSCTVRLDNEVRCVRDGGNWKDCEGGSSAEDLVADVLKLYSARWNY</sequence>
<evidence type="ECO:0000256" key="5">
    <source>
        <dbReference type="ARBA" id="ARBA00023180"/>
    </source>
</evidence>
<dbReference type="Pfam" id="PF03227">
    <property type="entry name" value="GILT"/>
    <property type="match status" value="1"/>
</dbReference>
<feature type="region of interest" description="Disordered" evidence="6">
    <location>
        <begin position="1"/>
        <end position="20"/>
    </location>
</feature>
<dbReference type="AlphaFoldDB" id="A0AAJ0GBH1"/>
<dbReference type="GO" id="GO:0005576">
    <property type="term" value="C:extracellular region"/>
    <property type="evidence" value="ECO:0007669"/>
    <property type="project" value="UniProtKB-SubCell"/>
</dbReference>
<comment type="subcellular location">
    <subcellularLocation>
        <location evidence="1">Secreted</location>
    </subcellularLocation>
</comment>
<evidence type="ECO:0000256" key="7">
    <source>
        <dbReference type="SAM" id="Phobius"/>
    </source>
</evidence>
<evidence type="ECO:0000256" key="1">
    <source>
        <dbReference type="ARBA" id="ARBA00004613"/>
    </source>
</evidence>
<keyword evidence="9" id="KW-1185">Reference proteome</keyword>
<evidence type="ECO:0000313" key="8">
    <source>
        <dbReference type="EMBL" id="KAK3051914.1"/>
    </source>
</evidence>